<dbReference type="AlphaFoldDB" id="A0A401J0M6"/>
<comment type="caution">
    <text evidence="2">The sequence shown here is derived from an EMBL/GenBank/DDBJ whole genome shotgun (WGS) entry which is preliminary data.</text>
</comment>
<organism evidence="2 3">
    <name type="scientific">Sphingobium xenophagum</name>
    <dbReference type="NCBI Taxonomy" id="121428"/>
    <lineage>
        <taxon>Bacteria</taxon>
        <taxon>Pseudomonadati</taxon>
        <taxon>Pseudomonadota</taxon>
        <taxon>Alphaproteobacteria</taxon>
        <taxon>Sphingomonadales</taxon>
        <taxon>Sphingomonadaceae</taxon>
        <taxon>Sphingobium</taxon>
    </lineage>
</organism>
<accession>A0A401J0M6</accession>
<gene>
    <name evidence="2" type="ORF">MBESOW_P1432</name>
</gene>
<keyword evidence="1" id="KW-0732">Signal</keyword>
<sequence length="265" mass="28188">MMAMRAAALWLALLVPGVAQAEAIAIPFAPPVDRNLTYRIEQHRPVEGKVSRFTATRDLRFDKVADGYILHATLRTIDSDAPASGAEPYAAALTPLIGVEHRFHVDARGQIAALDNMDAVWGAVEAGLAKMQASFAPDTPRHKAVLSVQALLSSLSPEGRLALLAGELRPIFLFAGDTVEDGAGRGVRTVAGAPLGRPVPVEGVLRVTARSDAALDLDEQLAGQGIAVGVTYHLSRRTGLIEQQQRNLALGTRAVTEKRDLTPAD</sequence>
<evidence type="ECO:0000313" key="2">
    <source>
        <dbReference type="EMBL" id="GBH30178.1"/>
    </source>
</evidence>
<dbReference type="STRING" id="1192759.GCA_000277525_01785"/>
<dbReference type="EMBL" id="BBQY01000004">
    <property type="protein sequence ID" value="GBH30178.1"/>
    <property type="molecule type" value="Genomic_DNA"/>
</dbReference>
<keyword evidence="3" id="KW-1185">Reference proteome</keyword>
<protein>
    <submittedName>
        <fullName evidence="2">Uncharacterized protein</fullName>
    </submittedName>
</protein>
<reference evidence="2 3" key="1">
    <citation type="submission" date="2014-12" db="EMBL/GenBank/DDBJ databases">
        <title>Whole genome sequencing of Sphingobium xenophagum OW59.</title>
        <authorList>
            <person name="Ohta Y."/>
            <person name="Nishi S."/>
            <person name="Hatada Y."/>
        </authorList>
    </citation>
    <scope>NUCLEOTIDE SEQUENCE [LARGE SCALE GENOMIC DNA]</scope>
    <source>
        <strain evidence="2 3">OW59</strain>
    </source>
</reference>
<feature type="signal peptide" evidence="1">
    <location>
        <begin position="1"/>
        <end position="21"/>
    </location>
</feature>
<name>A0A401J0M6_SPHXE</name>
<feature type="chain" id="PRO_5019324778" evidence="1">
    <location>
        <begin position="22"/>
        <end position="265"/>
    </location>
</feature>
<evidence type="ECO:0000256" key="1">
    <source>
        <dbReference type="SAM" id="SignalP"/>
    </source>
</evidence>
<dbReference type="RefSeq" id="WP_262503569.1">
    <property type="nucleotide sequence ID" value="NZ_BBQY01000004.1"/>
</dbReference>
<dbReference type="Proteomes" id="UP000290975">
    <property type="component" value="Unassembled WGS sequence"/>
</dbReference>
<proteinExistence type="predicted"/>
<evidence type="ECO:0000313" key="3">
    <source>
        <dbReference type="Proteomes" id="UP000290975"/>
    </source>
</evidence>